<feature type="region of interest" description="Disordered" evidence="1">
    <location>
        <begin position="140"/>
        <end position="163"/>
    </location>
</feature>
<feature type="non-terminal residue" evidence="2">
    <location>
        <position position="163"/>
    </location>
</feature>
<evidence type="ECO:0000313" key="2">
    <source>
        <dbReference type="EMBL" id="CEK47941.1"/>
    </source>
</evidence>
<feature type="compositionally biased region" description="Basic and acidic residues" evidence="1">
    <location>
        <begin position="148"/>
        <end position="157"/>
    </location>
</feature>
<accession>A0A0B6XWR2</accession>
<protein>
    <submittedName>
        <fullName evidence="2">Uncharacterized protein</fullName>
    </submittedName>
</protein>
<feature type="non-terminal residue" evidence="2">
    <location>
        <position position="1"/>
    </location>
</feature>
<organism evidence="2">
    <name type="scientific">Arion vulgaris</name>
    <dbReference type="NCBI Taxonomy" id="1028688"/>
    <lineage>
        <taxon>Eukaryota</taxon>
        <taxon>Metazoa</taxon>
        <taxon>Spiralia</taxon>
        <taxon>Lophotrochozoa</taxon>
        <taxon>Mollusca</taxon>
        <taxon>Gastropoda</taxon>
        <taxon>Heterobranchia</taxon>
        <taxon>Euthyneura</taxon>
        <taxon>Panpulmonata</taxon>
        <taxon>Eupulmonata</taxon>
        <taxon>Stylommatophora</taxon>
        <taxon>Helicina</taxon>
        <taxon>Arionoidea</taxon>
        <taxon>Arionidae</taxon>
        <taxon>Arion</taxon>
    </lineage>
</organism>
<proteinExistence type="predicted"/>
<gene>
    <name evidence="2" type="primary">ORF2699</name>
</gene>
<dbReference type="AlphaFoldDB" id="A0A0B6XWR2"/>
<sequence>GDPGKDGSEESIDVESTVRAEILSLLERGITDPQRLATENSLNFDNICDHGVGSRRTRTGAPVFLSLPRRKARHNQRPLSADEAKLLKYYSQSHQSLVSQAELERKKVGDCEISGMYKEGSGMKRNTSFTEAMGSNIMLNKANGGADFPRDSEHSELCDSGFD</sequence>
<dbReference type="EMBL" id="HACG01001076">
    <property type="protein sequence ID" value="CEK47941.1"/>
    <property type="molecule type" value="Transcribed_RNA"/>
</dbReference>
<name>A0A0B6XWR2_9EUPU</name>
<evidence type="ECO:0000256" key="1">
    <source>
        <dbReference type="SAM" id="MobiDB-lite"/>
    </source>
</evidence>
<reference evidence="2" key="1">
    <citation type="submission" date="2014-12" db="EMBL/GenBank/DDBJ databases">
        <title>Insight into the proteome of Arion vulgaris.</title>
        <authorList>
            <person name="Aradska J."/>
            <person name="Bulat T."/>
            <person name="Smidak R."/>
            <person name="Sarate P."/>
            <person name="Gangsoo J."/>
            <person name="Sialana F."/>
            <person name="Bilban M."/>
            <person name="Lubec G."/>
        </authorList>
    </citation>
    <scope>NUCLEOTIDE SEQUENCE</scope>
    <source>
        <tissue evidence="2">Skin</tissue>
    </source>
</reference>